<dbReference type="SUPFAM" id="SSF103481">
    <property type="entry name" value="Multidrug resistance efflux transporter EmrE"/>
    <property type="match status" value="2"/>
</dbReference>
<feature type="transmembrane region" description="Helical" evidence="1">
    <location>
        <begin position="39"/>
        <end position="58"/>
    </location>
</feature>
<dbReference type="AlphaFoldDB" id="A0AAE3TA06"/>
<dbReference type="Pfam" id="PF00892">
    <property type="entry name" value="EamA"/>
    <property type="match status" value="2"/>
</dbReference>
<feature type="transmembrane region" description="Helical" evidence="1">
    <location>
        <begin position="207"/>
        <end position="224"/>
    </location>
</feature>
<feature type="transmembrane region" description="Helical" evidence="1">
    <location>
        <begin position="182"/>
        <end position="201"/>
    </location>
</feature>
<evidence type="ECO:0000313" key="3">
    <source>
        <dbReference type="EMBL" id="MDF0601105.1"/>
    </source>
</evidence>
<feature type="transmembrane region" description="Helical" evidence="1">
    <location>
        <begin position="264"/>
        <end position="282"/>
    </location>
</feature>
<proteinExistence type="predicted"/>
<dbReference type="PANTHER" id="PTHR22911">
    <property type="entry name" value="ACYL-MALONYL CONDENSING ENZYME-RELATED"/>
    <property type="match status" value="1"/>
</dbReference>
<evidence type="ECO:0000259" key="2">
    <source>
        <dbReference type="Pfam" id="PF00892"/>
    </source>
</evidence>
<dbReference type="PANTHER" id="PTHR22911:SF135">
    <property type="entry name" value="BLR4310 PROTEIN"/>
    <property type="match status" value="1"/>
</dbReference>
<dbReference type="EMBL" id="JARGYC010000022">
    <property type="protein sequence ID" value="MDF0601105.1"/>
    <property type="molecule type" value="Genomic_DNA"/>
</dbReference>
<evidence type="ECO:0000256" key="1">
    <source>
        <dbReference type="SAM" id="Phobius"/>
    </source>
</evidence>
<feature type="transmembrane region" description="Helical" evidence="1">
    <location>
        <begin position="12"/>
        <end position="33"/>
    </location>
</feature>
<feature type="transmembrane region" description="Helical" evidence="1">
    <location>
        <begin position="70"/>
        <end position="92"/>
    </location>
</feature>
<name>A0AAE3TA06_9RHOB</name>
<dbReference type="Gene3D" id="1.10.3730.20">
    <property type="match status" value="1"/>
</dbReference>
<sequence length="325" mass="34989">MSDASGSNLKGALFALAGFALFASHDVVVKWLGGSLSTFQIIFFSVLLSLPLVMLMLMRDATEGTLIPVHPWWTALRTGSAVVTGLCVFYAFATLPLAQVYAIIFAMPLIITVLSIPILGERVGWHRWAAVVVGLCGVLVVLRPGAAPLTLGHLAAMVGAFTGSFVSIVVRKIGQDERNAVLMLYPLMANFLVMAAVLPFVYVPMQIGELGLIGLMAVLAFAASRLMIQAYKAGDAAIVAPMQYSQMIWAAIYGSLFFAERIDGWTWTGTGIIVASGVYIVLRESLSGISRMTPVLRTRSRAETGTSPRVSMLLRLAGRPPLRRK</sequence>
<gene>
    <name evidence="3" type="ORF">P1J78_10215</name>
</gene>
<dbReference type="InterPro" id="IPR000620">
    <property type="entry name" value="EamA_dom"/>
</dbReference>
<dbReference type="RefSeq" id="WP_275567245.1">
    <property type="nucleotide sequence ID" value="NZ_JARGYC010000022.1"/>
</dbReference>
<comment type="caution">
    <text evidence="3">The sequence shown here is derived from an EMBL/GenBank/DDBJ whole genome shotgun (WGS) entry which is preliminary data.</text>
</comment>
<dbReference type="InterPro" id="IPR037185">
    <property type="entry name" value="EmrE-like"/>
</dbReference>
<dbReference type="GO" id="GO:0016020">
    <property type="term" value="C:membrane"/>
    <property type="evidence" value="ECO:0007669"/>
    <property type="project" value="InterPro"/>
</dbReference>
<keyword evidence="1" id="KW-0472">Membrane</keyword>
<dbReference type="Proteomes" id="UP001220964">
    <property type="component" value="Unassembled WGS sequence"/>
</dbReference>
<feature type="domain" description="EamA" evidence="2">
    <location>
        <begin position="10"/>
        <end position="142"/>
    </location>
</feature>
<feature type="transmembrane region" description="Helical" evidence="1">
    <location>
        <begin position="151"/>
        <end position="170"/>
    </location>
</feature>
<keyword evidence="1" id="KW-1133">Transmembrane helix</keyword>
<feature type="transmembrane region" description="Helical" evidence="1">
    <location>
        <begin position="236"/>
        <end position="258"/>
    </location>
</feature>
<reference evidence="3" key="1">
    <citation type="submission" date="2023-03" db="EMBL/GenBank/DDBJ databases">
        <title>Multiphase analysis and comparison of six strains from genera Psychromarinibacter, Lutimaribacter, and Maritimibacter, including a novel species: Psychromarinibacter sediminicola sp. nov.</title>
        <authorList>
            <person name="Wang Y.-H."/>
            <person name="Ye M.-Q."/>
            <person name="Du Z.-J."/>
        </authorList>
    </citation>
    <scope>NUCLEOTIDE SEQUENCE</scope>
    <source>
        <strain evidence="3">C21-152</strain>
    </source>
</reference>
<organism evidence="3 4">
    <name type="scientific">Psychromarinibacter sediminicola</name>
    <dbReference type="NCBI Taxonomy" id="3033385"/>
    <lineage>
        <taxon>Bacteria</taxon>
        <taxon>Pseudomonadati</taxon>
        <taxon>Pseudomonadota</taxon>
        <taxon>Alphaproteobacteria</taxon>
        <taxon>Rhodobacterales</taxon>
        <taxon>Paracoccaceae</taxon>
        <taxon>Psychromarinibacter</taxon>
    </lineage>
</organism>
<evidence type="ECO:0000313" key="4">
    <source>
        <dbReference type="Proteomes" id="UP001220964"/>
    </source>
</evidence>
<protein>
    <submittedName>
        <fullName evidence="3">DMT family transporter</fullName>
    </submittedName>
</protein>
<keyword evidence="4" id="KW-1185">Reference proteome</keyword>
<feature type="domain" description="EamA" evidence="2">
    <location>
        <begin position="151"/>
        <end position="280"/>
    </location>
</feature>
<keyword evidence="1" id="KW-0812">Transmembrane</keyword>
<feature type="transmembrane region" description="Helical" evidence="1">
    <location>
        <begin position="128"/>
        <end position="145"/>
    </location>
</feature>
<feature type="transmembrane region" description="Helical" evidence="1">
    <location>
        <begin position="98"/>
        <end position="116"/>
    </location>
</feature>
<accession>A0AAE3TA06</accession>